<evidence type="ECO:0000313" key="2">
    <source>
        <dbReference type="Proteomes" id="UP001162480"/>
    </source>
</evidence>
<proteinExistence type="predicted"/>
<reference evidence="1" key="1">
    <citation type="submission" date="2023-08" db="EMBL/GenBank/DDBJ databases">
        <authorList>
            <person name="Alioto T."/>
            <person name="Alioto T."/>
            <person name="Gomez Garrido J."/>
        </authorList>
    </citation>
    <scope>NUCLEOTIDE SEQUENCE</scope>
</reference>
<protein>
    <submittedName>
        <fullName evidence="1">Uncharacterized protein</fullName>
    </submittedName>
</protein>
<evidence type="ECO:0000313" key="1">
    <source>
        <dbReference type="EMBL" id="CAI9737759.1"/>
    </source>
</evidence>
<keyword evidence="2" id="KW-1185">Reference proteome</keyword>
<dbReference type="Proteomes" id="UP001162480">
    <property type="component" value="Chromosome 20"/>
</dbReference>
<accession>A0AA36BPJ4</accession>
<gene>
    <name evidence="1" type="ORF">OCTVUL_1B005080</name>
</gene>
<organism evidence="1 2">
    <name type="scientific">Octopus vulgaris</name>
    <name type="common">Common octopus</name>
    <dbReference type="NCBI Taxonomy" id="6645"/>
    <lineage>
        <taxon>Eukaryota</taxon>
        <taxon>Metazoa</taxon>
        <taxon>Spiralia</taxon>
        <taxon>Lophotrochozoa</taxon>
        <taxon>Mollusca</taxon>
        <taxon>Cephalopoda</taxon>
        <taxon>Coleoidea</taxon>
        <taxon>Octopodiformes</taxon>
        <taxon>Octopoda</taxon>
        <taxon>Incirrata</taxon>
        <taxon>Octopodidae</taxon>
        <taxon>Octopus</taxon>
    </lineage>
</organism>
<name>A0AA36BPJ4_OCTVU</name>
<dbReference type="EMBL" id="OX597833">
    <property type="protein sequence ID" value="CAI9737759.1"/>
    <property type="molecule type" value="Genomic_DNA"/>
</dbReference>
<sequence>MRLWRKVVHTSHDIHKVLILKTRGQMLSHLSLLIGTPKEIPVSELPTVRDSLRPGLLLRLQNSKDRRNYTD</sequence>
<dbReference type="AlphaFoldDB" id="A0AA36BPJ4"/>